<dbReference type="GeneID" id="96780838"/>
<sequence length="244" mass="28856">MTPIFKSFIDVSNEFRKSNASKQSVEKLYDLCYELEKTERNREEDFILCNIYTLLGFHRSAYEIFKTIADKSNPKDVSKLYVWEQKANSHENNFIIKDLRKFQTRKKQNNLRLKDFIPSGEENTFLLKKDEIIIFNKVVDTSDFSVFIHKNHNFQENFDRISEYLLWLSDCKTELITFFNQKMKPDILVGNSWYDSLDVYCALVGIDDKRNLFTEISMGDTLSPDHILEVEIENYSFISIELNG</sequence>
<proteinExistence type="predicted"/>
<dbReference type="AlphaFoldDB" id="A0A250E7N0"/>
<protein>
    <submittedName>
        <fullName evidence="1">Uncharacterized protein</fullName>
    </submittedName>
</protein>
<evidence type="ECO:0000313" key="1">
    <source>
        <dbReference type="EMBL" id="ATA67758.1"/>
    </source>
</evidence>
<organism evidence="1 2">
    <name type="scientific">Capnocytophaga cynodegmi</name>
    <dbReference type="NCBI Taxonomy" id="28189"/>
    <lineage>
        <taxon>Bacteria</taxon>
        <taxon>Pseudomonadati</taxon>
        <taxon>Bacteroidota</taxon>
        <taxon>Flavobacteriia</taxon>
        <taxon>Flavobacteriales</taxon>
        <taxon>Flavobacteriaceae</taxon>
        <taxon>Capnocytophaga</taxon>
    </lineage>
</organism>
<reference evidence="1 2" key="1">
    <citation type="journal article" date="2017" name="Genome Announc.">
        <title>Twelve Complete Reference Genomes of Clinical Isolates in the Capnocytophaga Genus.</title>
        <authorList>
            <person name="Villarma A."/>
            <person name="Gulvik C.A."/>
            <person name="Rowe L.A."/>
            <person name="Sheth M."/>
            <person name="Juieng P."/>
            <person name="Nicholson A.C."/>
            <person name="Loparev V.N."/>
            <person name="McQuiston J.R."/>
        </authorList>
    </citation>
    <scope>NUCLEOTIDE SEQUENCE [LARGE SCALE GENOMIC DNA]</scope>
    <source>
        <strain evidence="1 2">G7591</strain>
    </source>
</reference>
<evidence type="ECO:0000313" key="2">
    <source>
        <dbReference type="Proteomes" id="UP000242855"/>
    </source>
</evidence>
<dbReference type="KEGG" id="ccyn:CGC48_03390"/>
<dbReference type="EMBL" id="CP022378">
    <property type="protein sequence ID" value="ATA67758.1"/>
    <property type="molecule type" value="Genomic_DNA"/>
</dbReference>
<name>A0A250E7N0_9FLAO</name>
<gene>
    <name evidence="1" type="ORF">CGC48_03390</name>
</gene>
<dbReference type="RefSeq" id="WP_098028474.1">
    <property type="nucleotide sequence ID" value="NZ_CP022378.1"/>
</dbReference>
<accession>A0A250E7N0</accession>
<dbReference type="Proteomes" id="UP000242855">
    <property type="component" value="Chromosome"/>
</dbReference>